<evidence type="ECO:0000313" key="2">
    <source>
        <dbReference type="Proteomes" id="UP000437748"/>
    </source>
</evidence>
<evidence type="ECO:0000313" key="1">
    <source>
        <dbReference type="EMBL" id="KAB8040868.1"/>
    </source>
</evidence>
<dbReference type="Pfam" id="PF10851">
    <property type="entry name" value="DUF2652"/>
    <property type="match status" value="1"/>
</dbReference>
<protein>
    <submittedName>
        <fullName evidence="1">DUF2652 domain-containing protein</fullName>
    </submittedName>
</protein>
<sequence length="246" mass="28865">MSANENRSLSNEKEALLFFADISGYTQFVKKHSFSWTHGQFIISELLKILLDQIEEPIKVSKIEGDAIFFYMPIDLTFDQKFVSNKLFLFFEAFNNKKLTLNSVKSCECPCCSNVDSLKLKLIVHSGKILIYQINQFQELSGLDVITLHRLSKNKINKNEYLLITENAFSRISYFKDIIFNSNIEKYDDIGNINTFVHFPNEIKESNQKHEIGFLDKVIFKTRMLLYTFILRIKVLFERKQSEIQR</sequence>
<name>A0A6N6W0M5_9BACT</name>
<dbReference type="OrthoDB" id="3815156at2"/>
<dbReference type="InterPro" id="IPR020503">
    <property type="entry name" value="Uncharacterised_Rv2561"/>
</dbReference>
<accession>A0A6N6W0M5</accession>
<gene>
    <name evidence="1" type="ORF">GCL60_02765</name>
</gene>
<keyword evidence="2" id="KW-1185">Reference proteome</keyword>
<proteinExistence type="predicted"/>
<dbReference type="EMBL" id="WFLM01000001">
    <property type="protein sequence ID" value="KAB8040868.1"/>
    <property type="molecule type" value="Genomic_DNA"/>
</dbReference>
<reference evidence="1 2" key="1">
    <citation type="submission" date="2019-10" db="EMBL/GenBank/DDBJ databases">
        <title>New species of Slilvanegrellaceae.</title>
        <authorList>
            <person name="Pitt A."/>
            <person name="Hahn M.W."/>
        </authorList>
    </citation>
    <scope>NUCLEOTIDE SEQUENCE [LARGE SCALE GENOMIC DNA]</scope>
    <source>
        <strain evidence="1 2">SP-Ram-0.45-NSY-1</strain>
    </source>
</reference>
<comment type="caution">
    <text evidence="1">The sequence shown here is derived from an EMBL/GenBank/DDBJ whole genome shotgun (WGS) entry which is preliminary data.</text>
</comment>
<organism evidence="1 2">
    <name type="scientific">Silvanigrella paludirubra</name>
    <dbReference type="NCBI Taxonomy" id="2499159"/>
    <lineage>
        <taxon>Bacteria</taxon>
        <taxon>Pseudomonadati</taxon>
        <taxon>Bdellovibrionota</taxon>
        <taxon>Oligoflexia</taxon>
        <taxon>Silvanigrellales</taxon>
        <taxon>Silvanigrellaceae</taxon>
        <taxon>Silvanigrella</taxon>
    </lineage>
</organism>
<dbReference type="Proteomes" id="UP000437748">
    <property type="component" value="Unassembled WGS sequence"/>
</dbReference>
<dbReference type="AlphaFoldDB" id="A0A6N6W0M5"/>
<dbReference type="RefSeq" id="WP_153418390.1">
    <property type="nucleotide sequence ID" value="NZ_WFLM01000001.1"/>
</dbReference>